<protein>
    <recommendedName>
        <fullName evidence="4">BTB domain-containing protein</fullName>
    </recommendedName>
</protein>
<feature type="region of interest" description="Disordered" evidence="1">
    <location>
        <begin position="1"/>
        <end position="40"/>
    </location>
</feature>
<dbReference type="AlphaFoldDB" id="A0A6A6RUW6"/>
<organism evidence="2 3">
    <name type="scientific">Massarina eburnea CBS 473.64</name>
    <dbReference type="NCBI Taxonomy" id="1395130"/>
    <lineage>
        <taxon>Eukaryota</taxon>
        <taxon>Fungi</taxon>
        <taxon>Dikarya</taxon>
        <taxon>Ascomycota</taxon>
        <taxon>Pezizomycotina</taxon>
        <taxon>Dothideomycetes</taxon>
        <taxon>Pleosporomycetidae</taxon>
        <taxon>Pleosporales</taxon>
        <taxon>Massarineae</taxon>
        <taxon>Massarinaceae</taxon>
        <taxon>Massarina</taxon>
    </lineage>
</organism>
<dbReference type="EMBL" id="MU006787">
    <property type="protein sequence ID" value="KAF2639100.1"/>
    <property type="molecule type" value="Genomic_DNA"/>
</dbReference>
<evidence type="ECO:0000256" key="1">
    <source>
        <dbReference type="SAM" id="MobiDB-lite"/>
    </source>
</evidence>
<feature type="region of interest" description="Disordered" evidence="1">
    <location>
        <begin position="80"/>
        <end position="121"/>
    </location>
</feature>
<accession>A0A6A6RUW6</accession>
<keyword evidence="3" id="KW-1185">Reference proteome</keyword>
<evidence type="ECO:0008006" key="4">
    <source>
        <dbReference type="Google" id="ProtNLM"/>
    </source>
</evidence>
<reference evidence="2" key="1">
    <citation type="journal article" date="2020" name="Stud. Mycol.">
        <title>101 Dothideomycetes genomes: a test case for predicting lifestyles and emergence of pathogens.</title>
        <authorList>
            <person name="Haridas S."/>
            <person name="Albert R."/>
            <person name="Binder M."/>
            <person name="Bloem J."/>
            <person name="Labutti K."/>
            <person name="Salamov A."/>
            <person name="Andreopoulos B."/>
            <person name="Baker S."/>
            <person name="Barry K."/>
            <person name="Bills G."/>
            <person name="Bluhm B."/>
            <person name="Cannon C."/>
            <person name="Castanera R."/>
            <person name="Culley D."/>
            <person name="Daum C."/>
            <person name="Ezra D."/>
            <person name="Gonzalez J."/>
            <person name="Henrissat B."/>
            <person name="Kuo A."/>
            <person name="Liang C."/>
            <person name="Lipzen A."/>
            <person name="Lutzoni F."/>
            <person name="Magnuson J."/>
            <person name="Mondo S."/>
            <person name="Nolan M."/>
            <person name="Ohm R."/>
            <person name="Pangilinan J."/>
            <person name="Park H.-J."/>
            <person name="Ramirez L."/>
            <person name="Alfaro M."/>
            <person name="Sun H."/>
            <person name="Tritt A."/>
            <person name="Yoshinaga Y."/>
            <person name="Zwiers L.-H."/>
            <person name="Turgeon B."/>
            <person name="Goodwin S."/>
            <person name="Spatafora J."/>
            <person name="Crous P."/>
            <person name="Grigoriev I."/>
        </authorList>
    </citation>
    <scope>NUCLEOTIDE SEQUENCE</scope>
    <source>
        <strain evidence="2">CBS 473.64</strain>
    </source>
</reference>
<name>A0A6A6RUW6_9PLEO</name>
<evidence type="ECO:0000313" key="2">
    <source>
        <dbReference type="EMBL" id="KAF2639100.1"/>
    </source>
</evidence>
<feature type="compositionally biased region" description="Low complexity" evidence="1">
    <location>
        <begin position="85"/>
        <end position="97"/>
    </location>
</feature>
<sequence>MPFDRLPTLYEASLETEDDNEMPTGMSGGGRPGRNPFRTSRSRIPILLQSGGRYSTTTVDLWRSQQASLMAVRVDELPRSPTPAFPALSSPSSAPPSFDETPQESSTAENQPPADPVTNQNDAATTAATNGEELWVDVDDTVEETTAGTNTSEPDLNTLEENTAGINLSDPDGKRDDRRDQHGSSRADSDVFSGWTSEVQRKAWENWYRPRETVLDSVKGNIVIKVGSEKRHTGVRRLIVSSRVGEISHEWADAVAKAKSKRSTMPWAHSERTITLPDDDADAMLILLTIFYGKFENVPAITFKHLVDMAKTCRRWNMNAKVRPYLSCWLSRFQDSIMKPKNEQWLNVAHQFGLEEDYRRLSKHLVRECQVDAKGRLFIPGTELCIKNDYPENCLWNIEQSRINALRQLLDMTYSLIDEMTKSNLCRVAGPDGLNSERTLCSTHNLGSAIRLLSYHGFWPKVQVASQVRMSVRQLAFILKTLPLVSRPVYCYSRWASLISCV</sequence>
<feature type="compositionally biased region" description="Polar residues" evidence="1">
    <location>
        <begin position="145"/>
        <end position="166"/>
    </location>
</feature>
<evidence type="ECO:0000313" key="3">
    <source>
        <dbReference type="Proteomes" id="UP000799753"/>
    </source>
</evidence>
<dbReference type="OrthoDB" id="5275938at2759"/>
<feature type="region of interest" description="Disordered" evidence="1">
    <location>
        <begin position="145"/>
        <end position="191"/>
    </location>
</feature>
<feature type="compositionally biased region" description="Basic and acidic residues" evidence="1">
    <location>
        <begin position="171"/>
        <end position="189"/>
    </location>
</feature>
<gene>
    <name evidence="2" type="ORF">P280DRAFT_53107</name>
</gene>
<dbReference type="Proteomes" id="UP000799753">
    <property type="component" value="Unassembled WGS sequence"/>
</dbReference>
<proteinExistence type="predicted"/>